<evidence type="ECO:0000313" key="17">
    <source>
        <dbReference type="Proteomes" id="UP000472271"/>
    </source>
</evidence>
<evidence type="ECO:0000256" key="8">
    <source>
        <dbReference type="ARBA" id="ARBA00023117"/>
    </source>
</evidence>
<keyword evidence="3" id="KW-0479">Metal-binding</keyword>
<dbReference type="InParanoid" id="A0A673CPZ0"/>
<feature type="compositionally biased region" description="Low complexity" evidence="13">
    <location>
        <begin position="312"/>
        <end position="356"/>
    </location>
</feature>
<evidence type="ECO:0000256" key="7">
    <source>
        <dbReference type="ARBA" id="ARBA00023054"/>
    </source>
</evidence>
<dbReference type="CDD" id="cd01397">
    <property type="entry name" value="HAT_MBD"/>
    <property type="match status" value="1"/>
</dbReference>
<evidence type="ECO:0000256" key="6">
    <source>
        <dbReference type="ARBA" id="ARBA00023015"/>
    </source>
</evidence>
<feature type="region of interest" description="Disordered" evidence="13">
    <location>
        <begin position="83"/>
        <end position="204"/>
    </location>
</feature>
<dbReference type="GO" id="GO:0008270">
    <property type="term" value="F:zinc ion binding"/>
    <property type="evidence" value="ECO:0007669"/>
    <property type="project" value="UniProtKB-KW"/>
</dbReference>
<evidence type="ECO:0000256" key="5">
    <source>
        <dbReference type="ARBA" id="ARBA00022833"/>
    </source>
</evidence>
<dbReference type="GO" id="GO:0005634">
    <property type="term" value="C:nucleus"/>
    <property type="evidence" value="ECO:0007669"/>
    <property type="project" value="UniProtKB-SubCell"/>
</dbReference>
<evidence type="ECO:0000259" key="15">
    <source>
        <dbReference type="PROSITE" id="PS50982"/>
    </source>
</evidence>
<evidence type="ECO:0000256" key="11">
    <source>
        <dbReference type="ARBA" id="ARBA00023242"/>
    </source>
</evidence>
<evidence type="ECO:0000256" key="12">
    <source>
        <dbReference type="SAM" id="Coils"/>
    </source>
</evidence>
<evidence type="ECO:0000313" key="16">
    <source>
        <dbReference type="Ensembl" id="ENSSORP00005057701.1"/>
    </source>
</evidence>
<feature type="compositionally biased region" description="Low complexity" evidence="13">
    <location>
        <begin position="403"/>
        <end position="428"/>
    </location>
</feature>
<dbReference type="AlphaFoldDB" id="A0A673CPZ0"/>
<dbReference type="GO" id="GO:0003677">
    <property type="term" value="F:DNA binding"/>
    <property type="evidence" value="ECO:0007669"/>
    <property type="project" value="UniProtKB-KW"/>
</dbReference>
<dbReference type="PANTHER" id="PTHR45915:SF1">
    <property type="entry name" value="BROMODOMAIN ADJACENT TO ZINC FINGER DOMAIN PROTEIN 2B"/>
    <property type="match status" value="1"/>
</dbReference>
<dbReference type="Proteomes" id="UP000472271">
    <property type="component" value="Chromosome 21"/>
</dbReference>
<keyword evidence="17" id="KW-1185">Reference proteome</keyword>
<keyword evidence="8" id="KW-0103">Bromodomain</keyword>
<dbReference type="SUPFAM" id="SSF54171">
    <property type="entry name" value="DNA-binding domain"/>
    <property type="match status" value="1"/>
</dbReference>
<dbReference type="InterPro" id="IPR016177">
    <property type="entry name" value="DNA-bd_dom_sf"/>
</dbReference>
<organism evidence="16 17">
    <name type="scientific">Sphaeramia orbicularis</name>
    <name type="common">orbiculate cardinalfish</name>
    <dbReference type="NCBI Taxonomy" id="375764"/>
    <lineage>
        <taxon>Eukaryota</taxon>
        <taxon>Metazoa</taxon>
        <taxon>Chordata</taxon>
        <taxon>Craniata</taxon>
        <taxon>Vertebrata</taxon>
        <taxon>Euteleostomi</taxon>
        <taxon>Actinopterygii</taxon>
        <taxon>Neopterygii</taxon>
        <taxon>Teleostei</taxon>
        <taxon>Neoteleostei</taxon>
        <taxon>Acanthomorphata</taxon>
        <taxon>Gobiaria</taxon>
        <taxon>Kurtiformes</taxon>
        <taxon>Apogonoidei</taxon>
        <taxon>Apogonidae</taxon>
        <taxon>Apogoninae</taxon>
        <taxon>Sphaeramia</taxon>
    </lineage>
</organism>
<feature type="compositionally biased region" description="Polar residues" evidence="13">
    <location>
        <begin position="117"/>
        <end position="135"/>
    </location>
</feature>
<dbReference type="Pfam" id="PF01429">
    <property type="entry name" value="MBD"/>
    <property type="match status" value="1"/>
</dbReference>
<keyword evidence="11" id="KW-0539">Nucleus</keyword>
<reference evidence="16" key="2">
    <citation type="submission" date="2025-08" db="UniProtKB">
        <authorList>
            <consortium name="Ensembl"/>
        </authorList>
    </citation>
    <scope>IDENTIFICATION</scope>
</reference>
<proteinExistence type="inferred from homology"/>
<evidence type="ECO:0000256" key="2">
    <source>
        <dbReference type="ARBA" id="ARBA00007444"/>
    </source>
</evidence>
<feature type="compositionally biased region" description="Low complexity" evidence="13">
    <location>
        <begin position="485"/>
        <end position="505"/>
    </location>
</feature>
<keyword evidence="10" id="KW-0804">Transcription</keyword>
<feature type="region of interest" description="Disordered" evidence="13">
    <location>
        <begin position="1150"/>
        <end position="1216"/>
    </location>
</feature>
<feature type="region of interest" description="Disordered" evidence="13">
    <location>
        <begin position="788"/>
        <end position="807"/>
    </location>
</feature>
<dbReference type="Ensembl" id="ENSSORT00005059020.1">
    <property type="protein sequence ID" value="ENSSORP00005057701.1"/>
    <property type="gene ID" value="ENSSORG00005025549.1"/>
</dbReference>
<feature type="coiled-coil region" evidence="12">
    <location>
        <begin position="854"/>
        <end position="886"/>
    </location>
</feature>
<feature type="coiled-coil region" evidence="12">
    <location>
        <begin position="918"/>
        <end position="964"/>
    </location>
</feature>
<keyword evidence="6" id="KW-0805">Transcription regulation</keyword>
<evidence type="ECO:0000256" key="1">
    <source>
        <dbReference type="ARBA" id="ARBA00004123"/>
    </source>
</evidence>
<feature type="domain" description="DDT" evidence="14">
    <location>
        <begin position="990"/>
        <end position="1055"/>
    </location>
</feature>
<feature type="compositionally biased region" description="Basic and acidic residues" evidence="13">
    <location>
        <begin position="1153"/>
        <end position="1165"/>
    </location>
</feature>
<keyword evidence="4" id="KW-0863">Zinc-finger</keyword>
<evidence type="ECO:0000256" key="10">
    <source>
        <dbReference type="ARBA" id="ARBA00023163"/>
    </source>
</evidence>
<evidence type="ECO:0000256" key="3">
    <source>
        <dbReference type="ARBA" id="ARBA00022723"/>
    </source>
</evidence>
<feature type="domain" description="MBD" evidence="15">
    <location>
        <begin position="681"/>
        <end position="752"/>
    </location>
</feature>
<dbReference type="InterPro" id="IPR001739">
    <property type="entry name" value="Methyl_CpG_DNA-bd"/>
</dbReference>
<feature type="compositionally biased region" description="Polar residues" evidence="13">
    <location>
        <begin position="517"/>
        <end position="528"/>
    </location>
</feature>
<feature type="compositionally biased region" description="Acidic residues" evidence="13">
    <location>
        <begin position="553"/>
        <end position="569"/>
    </location>
</feature>
<dbReference type="GO" id="GO:0000785">
    <property type="term" value="C:chromatin"/>
    <property type="evidence" value="ECO:0007669"/>
    <property type="project" value="TreeGrafter"/>
</dbReference>
<reference evidence="16" key="3">
    <citation type="submission" date="2025-09" db="UniProtKB">
        <authorList>
            <consortium name="Ensembl"/>
        </authorList>
    </citation>
    <scope>IDENTIFICATION</scope>
</reference>
<feature type="region of interest" description="Disordered" evidence="13">
    <location>
        <begin position="454"/>
        <end position="623"/>
    </location>
</feature>
<dbReference type="PROSITE" id="PS50982">
    <property type="entry name" value="MBD"/>
    <property type="match status" value="1"/>
</dbReference>
<dbReference type="SMART" id="SM00391">
    <property type="entry name" value="MBD"/>
    <property type="match status" value="1"/>
</dbReference>
<comment type="subcellular location">
    <subcellularLocation>
        <location evidence="1">Nucleus</location>
    </subcellularLocation>
</comment>
<feature type="region of interest" description="Disordered" evidence="13">
    <location>
        <begin position="279"/>
        <end position="435"/>
    </location>
</feature>
<dbReference type="PROSITE" id="PS50827">
    <property type="entry name" value="DDT"/>
    <property type="match status" value="1"/>
</dbReference>
<feature type="compositionally biased region" description="Basic and acidic residues" evidence="13">
    <location>
        <begin position="791"/>
        <end position="806"/>
    </location>
</feature>
<accession>A0A673CPZ0</accession>
<feature type="compositionally biased region" description="Basic and acidic residues" evidence="13">
    <location>
        <begin position="590"/>
        <end position="608"/>
    </location>
</feature>
<protein>
    <submittedName>
        <fullName evidence="16">Bromodomain adjacent to zinc finger domain 2B</fullName>
    </submittedName>
</protein>
<dbReference type="SMART" id="SM00571">
    <property type="entry name" value="DDT"/>
    <property type="match status" value="1"/>
</dbReference>
<comment type="similarity">
    <text evidence="2">Belongs to the WAL family.</text>
</comment>
<reference evidence="16" key="1">
    <citation type="submission" date="2019-06" db="EMBL/GenBank/DDBJ databases">
        <authorList>
            <consortium name="Wellcome Sanger Institute Data Sharing"/>
        </authorList>
    </citation>
    <scope>NUCLEOTIDE SEQUENCE [LARGE SCALE GENOMIC DNA]</scope>
</reference>
<keyword evidence="5" id="KW-0862">Zinc</keyword>
<evidence type="ECO:0000256" key="9">
    <source>
        <dbReference type="ARBA" id="ARBA00023125"/>
    </source>
</evidence>
<name>A0A673CPZ0_9TELE</name>
<keyword evidence="7 12" id="KW-0175">Coiled coil</keyword>
<feature type="compositionally biased region" description="Acidic residues" evidence="13">
    <location>
        <begin position="1181"/>
        <end position="1205"/>
    </location>
</feature>
<feature type="compositionally biased region" description="Low complexity" evidence="13">
    <location>
        <begin position="610"/>
        <end position="623"/>
    </location>
</feature>
<evidence type="ECO:0000259" key="14">
    <source>
        <dbReference type="PROSITE" id="PS50827"/>
    </source>
</evidence>
<feature type="compositionally biased region" description="Low complexity" evidence="13">
    <location>
        <begin position="570"/>
        <end position="587"/>
    </location>
</feature>
<evidence type="ECO:0000256" key="13">
    <source>
        <dbReference type="SAM" id="MobiDB-lite"/>
    </source>
</evidence>
<dbReference type="PANTHER" id="PTHR45915">
    <property type="entry name" value="TRANSCRIPTION INTERMEDIARY FACTOR"/>
    <property type="match status" value="1"/>
</dbReference>
<feature type="compositionally biased region" description="Acidic residues" evidence="13">
    <location>
        <begin position="165"/>
        <end position="198"/>
    </location>
</feature>
<dbReference type="InterPro" id="IPR018501">
    <property type="entry name" value="DDT_dom"/>
</dbReference>
<dbReference type="FunFam" id="3.30.890.10:FF:000002">
    <property type="entry name" value="Bromodomain adjacent to zinc finger domain protein 2B"/>
    <property type="match status" value="1"/>
</dbReference>
<sequence length="1249" mass="137007">PFSVVSGPAFGCYISSSGRSDFGGLGGLGLSAALAAHSQFGTFPDWWRAPEVHTRGAAAFFPHLLGGIPVFTPTLQSRTSGVNGTLNGRNTAASTRNYAVNPSPFIAEGNKEKNKATDNINRSQKSTKGLVQLQQRTKEKKPGKRLLEAASMSGSQSGSLSDSSSDYEESSSDPDDLEEEDNDDDEDEDDQSNESELSDSEKEIRRKSMVSVLIETFLAQHQHHGVPLTSSHRLQASSHPAGLPQSTALFLRSPTTTDEEGQQHISVIQAVGLAVANSPIRPSQRDASPLPSRSSPKQLPPSASPKPFSHCSSPKPLALCSPSKPLSLSPSPKPSLLSTPKPPLHALLAKPPGLLASQKPLDKPRSSPPPKHTHPAGGLKESKGKPPLETSFTQDRIKSHKNSASSPSPLSSPQFSSLSRHLLSSQHSNEPSLFLNYHTNGALSSAVQDAPLALITKPRGQSSTPSSKPLLAATSAPFPMPVNLSTGTKEPSSSSTSTLKNSASPAPAPRPRKPKSTKSLCTAKNLTKPNLFCSRDSVGENQSEIHNSKDSDDSLGDDDDDDDGDDAEDSGSSLSESESNLESNSDGTDNDSKQRGETEADSDAERTPQKLAKASSSAHKSSSSLSANCSALNLKVFKPSCLPSSFVTPTAITSLEALSNRSTTGSFTFASVPESGKRRRVTDEKVLRLPLEFGWQRETRIRTVAGRLQGEVSYFAPCGKKLRQYPDVMKYLLRNGINEISRDNFSFSTKMNLGDFYEAREGPEGLQWVLLADEEITSRIIAMDGRRSRRTKLERQPTVDGAEGKQWRGHHPTVVETNFQDVSDAKLLRKLEAQEIARQAAQIKMMRKLEKQAMAQAAKEARKQQAIMAAEERRKKKEQMKILKQQVRIFFFHVHCLIFHAERHNYLQERRRQHMMLMKAVEARKKAEEKERLRKEKKDEKRLNKERKLELRRLELEKAKELKKPNEDMCLADHKPLPELSRIPGLVLSGSTFSDCLMVLQFLHSFGKVLDLSINSESLTLSELQEGLLSIGDSMGKVQDLLVSMVSAAVCDPGIPQGHKNKTALGEHLTNVEINRDNVSEILQIYMESHSEQSEVAALALSLRTKAFQAHTPSQKAFILAFLVNELCCSKSVMFKQEISPPLYSRATLQKTGKRDSTVGEDNHTFSHPTVRNNCKRKEGDSEEEEDDDEDSEDQGEDEAEEEEETGGKKGKKAEIFDEEVSSSKMFLRKTASELVLVIINVSCSTDLH</sequence>
<feature type="compositionally biased region" description="Polar residues" evidence="13">
    <location>
        <begin position="83"/>
        <end position="100"/>
    </location>
</feature>
<keyword evidence="9" id="KW-0238">DNA-binding</keyword>
<feature type="compositionally biased region" description="Low complexity" evidence="13">
    <location>
        <begin position="153"/>
        <end position="164"/>
    </location>
</feature>
<evidence type="ECO:0000256" key="4">
    <source>
        <dbReference type="ARBA" id="ARBA00022771"/>
    </source>
</evidence>
<dbReference type="Gene3D" id="3.30.890.10">
    <property type="entry name" value="Methyl-cpg-binding Protein 2, Chain A"/>
    <property type="match status" value="1"/>
</dbReference>
<dbReference type="Pfam" id="PF02791">
    <property type="entry name" value="DDT"/>
    <property type="match status" value="1"/>
</dbReference>